<evidence type="ECO:0000313" key="5">
    <source>
        <dbReference type="Proteomes" id="UP000008983"/>
    </source>
</evidence>
<dbReference type="OrthoDB" id="407355at2759"/>
<dbReference type="CDD" id="cd10917">
    <property type="entry name" value="CE4_NodB_like_6s_7s"/>
    <property type="match status" value="1"/>
</dbReference>
<reference evidence="4 5" key="1">
    <citation type="submission" date="2011-07" db="EMBL/GenBank/DDBJ databases">
        <authorList>
            <person name="Coyne R."/>
            <person name="Brami D."/>
            <person name="Johnson J."/>
            <person name="Hostetler J."/>
            <person name="Hannick L."/>
            <person name="Clark T."/>
            <person name="Cassidy-Hanley D."/>
            <person name="Inman J."/>
        </authorList>
    </citation>
    <scope>NUCLEOTIDE SEQUENCE [LARGE SCALE GENOMIC DNA]</scope>
    <source>
        <strain evidence="4 5">G5</strain>
    </source>
</reference>
<gene>
    <name evidence="4" type="ORF">IMG5_162970</name>
</gene>
<dbReference type="Pfam" id="PF01522">
    <property type="entry name" value="Polysacc_deac_1"/>
    <property type="match status" value="1"/>
</dbReference>
<dbReference type="GO" id="GO:0046872">
    <property type="term" value="F:metal ion binding"/>
    <property type="evidence" value="ECO:0007669"/>
    <property type="project" value="UniProtKB-KW"/>
</dbReference>
<sequence length="157" mass="18515">GLLKHEKLLQKMVKSGHSLGSHCHQHFDLRKLSDEQIIYQIETFQKAIDEVFQKQYQACLIRPPFGGCDKRVNQIVNKYGVVCLWNLNSSDSSEWEQGEWICYKEGVFRLSDNQKENFPLKYEQKCYRIYDQIKNKCEQNPNQGQCILFHDTHNTSV</sequence>
<protein>
    <submittedName>
        <fullName evidence="4">Polysaccharide deacetylase, putative</fullName>
        <ecNumber evidence="4">3.5.1.41</ecNumber>
    </submittedName>
</protein>
<dbReference type="Proteomes" id="UP000008983">
    <property type="component" value="Unassembled WGS sequence"/>
</dbReference>
<dbReference type="EMBL" id="GL984183">
    <property type="protein sequence ID" value="EGR29113.1"/>
    <property type="molecule type" value="Genomic_DNA"/>
</dbReference>
<keyword evidence="1" id="KW-0479">Metal-binding</keyword>
<dbReference type="InterPro" id="IPR050248">
    <property type="entry name" value="Polysacc_deacetylase_ArnD"/>
</dbReference>
<dbReference type="GeneID" id="14905208"/>
<dbReference type="InParanoid" id="G0R0A5"/>
<feature type="domain" description="NodB homology" evidence="3">
    <location>
        <begin position="1"/>
        <end position="157"/>
    </location>
</feature>
<keyword evidence="5" id="KW-1185">Reference proteome</keyword>
<evidence type="ECO:0000259" key="3">
    <source>
        <dbReference type="PROSITE" id="PS51677"/>
    </source>
</evidence>
<name>G0R0A5_ICHMU</name>
<dbReference type="Gene3D" id="3.20.20.370">
    <property type="entry name" value="Glycoside hydrolase/deacetylase"/>
    <property type="match status" value="1"/>
</dbReference>
<dbReference type="PANTHER" id="PTHR10587:SF133">
    <property type="entry name" value="CHITIN DEACETYLASE 1-RELATED"/>
    <property type="match status" value="1"/>
</dbReference>
<proteinExistence type="predicted"/>
<dbReference type="PANTHER" id="PTHR10587">
    <property type="entry name" value="GLYCOSYL TRANSFERASE-RELATED"/>
    <property type="match status" value="1"/>
</dbReference>
<dbReference type="GO" id="GO:0004099">
    <property type="term" value="F:chitin deacetylase activity"/>
    <property type="evidence" value="ECO:0007669"/>
    <property type="project" value="UniProtKB-EC"/>
</dbReference>
<evidence type="ECO:0000256" key="2">
    <source>
        <dbReference type="ARBA" id="ARBA00022801"/>
    </source>
</evidence>
<dbReference type="GO" id="GO:0016020">
    <property type="term" value="C:membrane"/>
    <property type="evidence" value="ECO:0007669"/>
    <property type="project" value="TreeGrafter"/>
</dbReference>
<evidence type="ECO:0000256" key="1">
    <source>
        <dbReference type="ARBA" id="ARBA00022723"/>
    </source>
</evidence>
<organism evidence="4 5">
    <name type="scientific">Ichthyophthirius multifiliis</name>
    <name type="common">White spot disease agent</name>
    <name type="synonym">Ich</name>
    <dbReference type="NCBI Taxonomy" id="5932"/>
    <lineage>
        <taxon>Eukaryota</taxon>
        <taxon>Sar</taxon>
        <taxon>Alveolata</taxon>
        <taxon>Ciliophora</taxon>
        <taxon>Intramacronucleata</taxon>
        <taxon>Oligohymenophorea</taxon>
        <taxon>Hymenostomatida</taxon>
        <taxon>Ophryoglenina</taxon>
        <taxon>Ichthyophthirius</taxon>
    </lineage>
</organism>
<feature type="non-terminal residue" evidence="4">
    <location>
        <position position="157"/>
    </location>
</feature>
<dbReference type="SUPFAM" id="SSF88713">
    <property type="entry name" value="Glycoside hydrolase/deacetylase"/>
    <property type="match status" value="1"/>
</dbReference>
<dbReference type="GO" id="GO:0005975">
    <property type="term" value="P:carbohydrate metabolic process"/>
    <property type="evidence" value="ECO:0007669"/>
    <property type="project" value="InterPro"/>
</dbReference>
<dbReference type="PROSITE" id="PS51677">
    <property type="entry name" value="NODB"/>
    <property type="match status" value="1"/>
</dbReference>
<feature type="non-terminal residue" evidence="4">
    <location>
        <position position="1"/>
    </location>
</feature>
<dbReference type="AlphaFoldDB" id="G0R0A5"/>
<dbReference type="EC" id="3.5.1.41" evidence="4"/>
<dbReference type="RefSeq" id="XP_004030349.1">
    <property type="nucleotide sequence ID" value="XM_004030301.1"/>
</dbReference>
<dbReference type="InterPro" id="IPR011330">
    <property type="entry name" value="Glyco_hydro/deAcase_b/a-brl"/>
</dbReference>
<dbReference type="InterPro" id="IPR002509">
    <property type="entry name" value="NODB_dom"/>
</dbReference>
<accession>G0R0A5</accession>
<evidence type="ECO:0000313" key="4">
    <source>
        <dbReference type="EMBL" id="EGR29113.1"/>
    </source>
</evidence>
<keyword evidence="2 4" id="KW-0378">Hydrolase</keyword>